<evidence type="ECO:0000256" key="1">
    <source>
        <dbReference type="SAM" id="MobiDB-lite"/>
    </source>
</evidence>
<protein>
    <submittedName>
        <fullName evidence="2">Uncharacterized protein</fullName>
    </submittedName>
</protein>
<evidence type="ECO:0000313" key="2">
    <source>
        <dbReference type="EMBL" id="AKJ08723.1"/>
    </source>
</evidence>
<dbReference type="EMBL" id="CP011497">
    <property type="protein sequence ID" value="AKJ08723.1"/>
    <property type="molecule type" value="Genomic_DNA"/>
</dbReference>
<gene>
    <name evidence="2" type="ORF">ABB07_01310</name>
</gene>
<feature type="region of interest" description="Disordered" evidence="1">
    <location>
        <begin position="1"/>
        <end position="35"/>
    </location>
</feature>
<evidence type="ECO:0000313" key="3">
    <source>
        <dbReference type="Proteomes" id="UP000035366"/>
    </source>
</evidence>
<reference evidence="2 3" key="1">
    <citation type="journal article" date="2015" name="ISME J.">
        <title>Draft Genome Sequence of Streptomyces incarnatus NRRL8089, which Produces the Nucleoside Antibiotic Sinefungin.</title>
        <authorList>
            <person name="Oshima K."/>
            <person name="Hattori M."/>
            <person name="Shimizu H."/>
            <person name="Fukuda K."/>
            <person name="Nemoto M."/>
            <person name="Inagaki K."/>
            <person name="Tamura T."/>
        </authorList>
    </citation>
    <scope>NUCLEOTIDE SEQUENCE [LARGE SCALE GENOMIC DNA]</scope>
    <source>
        <strain evidence="2 3">NRRL 8089</strain>
    </source>
</reference>
<keyword evidence="3" id="KW-1185">Reference proteome</keyword>
<proteinExistence type="predicted"/>
<accession>A0ABM5TCQ8</accession>
<dbReference type="Proteomes" id="UP000035366">
    <property type="component" value="Chromosome"/>
</dbReference>
<sequence>MPVGTREYGGWARASARPTRMMSKATYHRPRRPPRGAVLETGAAAETGHRSGAVTAFGGGPARSGVPVQGTAQVMAACRG</sequence>
<name>A0ABM5TCQ8_9ACTN</name>
<organism evidence="2 3">
    <name type="scientific">Streptomyces incarnatus</name>
    <dbReference type="NCBI Taxonomy" id="665007"/>
    <lineage>
        <taxon>Bacteria</taxon>
        <taxon>Bacillati</taxon>
        <taxon>Actinomycetota</taxon>
        <taxon>Actinomycetes</taxon>
        <taxon>Kitasatosporales</taxon>
        <taxon>Streptomycetaceae</taxon>
        <taxon>Streptomyces</taxon>
    </lineage>
</organism>